<dbReference type="EMBL" id="JAFBBK010000001">
    <property type="protein sequence ID" value="MBM7416512.1"/>
    <property type="molecule type" value="Genomic_DNA"/>
</dbReference>
<sequence length="248" mass="26129">MSAPARRRAPRPGEALSAEDLATLEAGLAAGRRVTVYLREATPSLGLEAGASARVISVDGTTVTVSPKGIDDQLPYEADELRLSKDAPQPARKATKVAPRTAAARPTTRPAVVPPVEAPRSETPVPEKSAPEKSVATPVLAPETSVKPTARPARRTKAQPAPVSVTVTSGPDDQWTVTVSHGAKKLAKPSDVTADRVLRAIRELGDDVASAAVEDKIEAARAAAVERVEALSRELDEARRALDRLKNE</sequence>
<evidence type="ECO:0000256" key="2">
    <source>
        <dbReference type="SAM" id="MobiDB-lite"/>
    </source>
</evidence>
<name>A0ABS2KX73_9NOCA</name>
<gene>
    <name evidence="3" type="ORF">JOE42_003245</name>
</gene>
<feature type="region of interest" description="Disordered" evidence="2">
    <location>
        <begin position="82"/>
        <end position="173"/>
    </location>
</feature>
<evidence type="ECO:0008006" key="5">
    <source>
        <dbReference type="Google" id="ProtNLM"/>
    </source>
</evidence>
<feature type="compositionally biased region" description="Low complexity" evidence="2">
    <location>
        <begin position="96"/>
        <end position="111"/>
    </location>
</feature>
<accession>A0ABS2KX73</accession>
<evidence type="ECO:0000313" key="3">
    <source>
        <dbReference type="EMBL" id="MBM7416512.1"/>
    </source>
</evidence>
<proteinExistence type="predicted"/>
<evidence type="ECO:0000256" key="1">
    <source>
        <dbReference type="SAM" id="Coils"/>
    </source>
</evidence>
<organism evidence="3 4">
    <name type="scientific">Rhodococcoides corynebacterioides</name>
    <dbReference type="NCBI Taxonomy" id="53972"/>
    <lineage>
        <taxon>Bacteria</taxon>
        <taxon>Bacillati</taxon>
        <taxon>Actinomycetota</taxon>
        <taxon>Actinomycetes</taxon>
        <taxon>Mycobacteriales</taxon>
        <taxon>Nocardiaceae</taxon>
        <taxon>Rhodococcoides</taxon>
    </lineage>
</organism>
<dbReference type="RefSeq" id="WP_204869302.1">
    <property type="nucleotide sequence ID" value="NZ_JAFBBK010000001.1"/>
</dbReference>
<protein>
    <recommendedName>
        <fullName evidence="5">Translation initiation factor</fullName>
    </recommendedName>
</protein>
<dbReference type="InterPro" id="IPR046282">
    <property type="entry name" value="DUF6319"/>
</dbReference>
<comment type="caution">
    <text evidence="3">The sequence shown here is derived from an EMBL/GenBank/DDBJ whole genome shotgun (WGS) entry which is preliminary data.</text>
</comment>
<evidence type="ECO:0000313" key="4">
    <source>
        <dbReference type="Proteomes" id="UP000703038"/>
    </source>
</evidence>
<dbReference type="Proteomes" id="UP000703038">
    <property type="component" value="Unassembled WGS sequence"/>
</dbReference>
<dbReference type="Pfam" id="PF19844">
    <property type="entry name" value="DUF6319"/>
    <property type="match status" value="1"/>
</dbReference>
<keyword evidence="4" id="KW-1185">Reference proteome</keyword>
<keyword evidence="1" id="KW-0175">Coiled coil</keyword>
<reference evidence="3 4" key="1">
    <citation type="submission" date="2021-01" db="EMBL/GenBank/DDBJ databases">
        <title>Genomics of switchgrass bacterial isolates.</title>
        <authorList>
            <person name="Shade A."/>
        </authorList>
    </citation>
    <scope>NUCLEOTIDE SEQUENCE [LARGE SCALE GENOMIC DNA]</scope>
    <source>
        <strain evidence="3 4">PvP111</strain>
    </source>
</reference>
<feature type="coiled-coil region" evidence="1">
    <location>
        <begin position="214"/>
        <end position="248"/>
    </location>
</feature>